<dbReference type="EMBL" id="CM007651">
    <property type="protein sequence ID" value="ONI29435.1"/>
    <property type="molecule type" value="Genomic_DNA"/>
</dbReference>
<dbReference type="AlphaFoldDB" id="A0A251R326"/>
<protein>
    <submittedName>
        <fullName evidence="1">Uncharacterized protein</fullName>
    </submittedName>
</protein>
<evidence type="ECO:0000313" key="1">
    <source>
        <dbReference type="EMBL" id="ONI29435.1"/>
    </source>
</evidence>
<sequence>MADADELDEIVRRKLGALISRVTQEIEFRWGDECLPLPRILLHVLDPVEALISFELQRIKNSPTWEAAERKRKIRNLMAMR</sequence>
<organism evidence="1 2">
    <name type="scientific">Prunus persica</name>
    <name type="common">Peach</name>
    <name type="synonym">Amygdalus persica</name>
    <dbReference type="NCBI Taxonomy" id="3760"/>
    <lineage>
        <taxon>Eukaryota</taxon>
        <taxon>Viridiplantae</taxon>
        <taxon>Streptophyta</taxon>
        <taxon>Embryophyta</taxon>
        <taxon>Tracheophyta</taxon>
        <taxon>Spermatophyta</taxon>
        <taxon>Magnoliopsida</taxon>
        <taxon>eudicotyledons</taxon>
        <taxon>Gunneridae</taxon>
        <taxon>Pentapetalae</taxon>
        <taxon>rosids</taxon>
        <taxon>fabids</taxon>
        <taxon>Rosales</taxon>
        <taxon>Rosaceae</taxon>
        <taxon>Amygdaloideae</taxon>
        <taxon>Amygdaleae</taxon>
        <taxon>Prunus</taxon>
    </lineage>
</organism>
<name>A0A251R326_PRUPE</name>
<reference evidence="1 2" key="1">
    <citation type="journal article" date="2013" name="Nat. Genet.">
        <title>The high-quality draft genome of peach (Prunus persica) identifies unique patterns of genetic diversity, domestication and genome evolution.</title>
        <authorList>
            <consortium name="International Peach Genome Initiative"/>
            <person name="Verde I."/>
            <person name="Abbott A.G."/>
            <person name="Scalabrin S."/>
            <person name="Jung S."/>
            <person name="Shu S."/>
            <person name="Marroni F."/>
            <person name="Zhebentyayeva T."/>
            <person name="Dettori M.T."/>
            <person name="Grimwood J."/>
            <person name="Cattonaro F."/>
            <person name="Zuccolo A."/>
            <person name="Rossini L."/>
            <person name="Jenkins J."/>
            <person name="Vendramin E."/>
            <person name="Meisel L.A."/>
            <person name="Decroocq V."/>
            <person name="Sosinski B."/>
            <person name="Prochnik S."/>
            <person name="Mitros T."/>
            <person name="Policriti A."/>
            <person name="Cipriani G."/>
            <person name="Dondini L."/>
            <person name="Ficklin S."/>
            <person name="Goodstein D.M."/>
            <person name="Xuan P."/>
            <person name="Del Fabbro C."/>
            <person name="Aramini V."/>
            <person name="Copetti D."/>
            <person name="Gonzalez S."/>
            <person name="Horner D.S."/>
            <person name="Falchi R."/>
            <person name="Lucas S."/>
            <person name="Mica E."/>
            <person name="Maldonado J."/>
            <person name="Lazzari B."/>
            <person name="Bielenberg D."/>
            <person name="Pirona R."/>
            <person name="Miculan M."/>
            <person name="Barakat A."/>
            <person name="Testolin R."/>
            <person name="Stella A."/>
            <person name="Tartarini S."/>
            <person name="Tonutti P."/>
            <person name="Arus P."/>
            <person name="Orellana A."/>
            <person name="Wells C."/>
            <person name="Main D."/>
            <person name="Vizzotto G."/>
            <person name="Silva H."/>
            <person name="Salamini F."/>
            <person name="Schmutz J."/>
            <person name="Morgante M."/>
            <person name="Rokhsar D.S."/>
        </authorList>
    </citation>
    <scope>NUCLEOTIDE SEQUENCE [LARGE SCALE GENOMIC DNA]</scope>
    <source>
        <strain evidence="2">cv. Nemared</strain>
    </source>
</reference>
<keyword evidence="2" id="KW-1185">Reference proteome</keyword>
<proteinExistence type="predicted"/>
<accession>A0A251R326</accession>
<gene>
    <name evidence="1" type="ORF">PRUPE_1G198100</name>
</gene>
<evidence type="ECO:0000313" key="2">
    <source>
        <dbReference type="Proteomes" id="UP000006882"/>
    </source>
</evidence>
<dbReference type="Proteomes" id="UP000006882">
    <property type="component" value="Chromosome G1"/>
</dbReference>
<dbReference type="Gramene" id="ONI29435">
    <property type="protein sequence ID" value="ONI29435"/>
    <property type="gene ID" value="PRUPE_1G198100"/>
</dbReference>